<sequence>MLLKHFSIAIAVVLAFFASGSSAEGLDEVYNAVLASWQQNMIVNVFNSTFYATPGNYTSTSSKPGEIFTFEKVSGSDQDKQYAYSPGLSLFRMLYVYKDLNQKPCLQAPSSCCPTTPSSPASLICAPLSGPMARLELHGTVHPASKGLTYNWAIIGHSEGGLAAWAVNEHQSVEPAGGFLGAVSSINQRQLAVPELRAEMETAGTVFLPLTFLESIRRRLNTTAVNVSDWLTPKGEKILQDILKRGCIEVASALVPGSKIDNIFKSVAGLNASLTDAWTDNVQTGGMGALARPMLVVQGDADEAVDPLTNFKTYQANCAANGGSKIRYSIYPD</sequence>
<accession>A0A138ZWE3</accession>
<dbReference type="GO" id="GO:0004806">
    <property type="term" value="F:triacylglycerol lipase activity"/>
    <property type="evidence" value="ECO:0007669"/>
    <property type="project" value="InterPro"/>
</dbReference>
<feature type="signal peptide" evidence="1">
    <location>
        <begin position="1"/>
        <end position="23"/>
    </location>
</feature>
<proteinExistence type="predicted"/>
<dbReference type="PANTHER" id="PTHR34853">
    <property type="match status" value="1"/>
</dbReference>
<protein>
    <recommendedName>
        <fullName evidence="4">Alpha/beta-hydrolase</fullName>
    </recommendedName>
</protein>
<evidence type="ECO:0000313" key="3">
    <source>
        <dbReference type="Proteomes" id="UP000070544"/>
    </source>
</evidence>
<dbReference type="InterPro" id="IPR029058">
    <property type="entry name" value="AB_hydrolase_fold"/>
</dbReference>
<evidence type="ECO:0000313" key="2">
    <source>
        <dbReference type="EMBL" id="KXS08832.1"/>
    </source>
</evidence>
<keyword evidence="1" id="KW-0732">Signal</keyword>
<gene>
    <name evidence="2" type="ORF">M427DRAFT_39897</name>
</gene>
<feature type="chain" id="PRO_5007295725" description="Alpha/beta-hydrolase" evidence="1">
    <location>
        <begin position="24"/>
        <end position="333"/>
    </location>
</feature>
<dbReference type="AlphaFoldDB" id="A0A138ZWE3"/>
<dbReference type="OrthoDB" id="3230508at2759"/>
<evidence type="ECO:0008006" key="4">
    <source>
        <dbReference type="Google" id="ProtNLM"/>
    </source>
</evidence>
<dbReference type="PANTHER" id="PTHR34853:SF1">
    <property type="entry name" value="LIPASE 5"/>
    <property type="match status" value="1"/>
</dbReference>
<dbReference type="Proteomes" id="UP000070544">
    <property type="component" value="Unassembled WGS sequence"/>
</dbReference>
<organism evidence="2 3">
    <name type="scientific">Gonapodya prolifera (strain JEL478)</name>
    <name type="common">Monoblepharis prolifera</name>
    <dbReference type="NCBI Taxonomy" id="1344416"/>
    <lineage>
        <taxon>Eukaryota</taxon>
        <taxon>Fungi</taxon>
        <taxon>Fungi incertae sedis</taxon>
        <taxon>Chytridiomycota</taxon>
        <taxon>Chytridiomycota incertae sedis</taxon>
        <taxon>Monoblepharidomycetes</taxon>
        <taxon>Monoblepharidales</taxon>
        <taxon>Gonapodyaceae</taxon>
        <taxon>Gonapodya</taxon>
    </lineage>
</organism>
<dbReference type="SUPFAM" id="SSF53474">
    <property type="entry name" value="alpha/beta-Hydrolases"/>
    <property type="match status" value="1"/>
</dbReference>
<reference evidence="2 3" key="1">
    <citation type="journal article" date="2015" name="Genome Biol. Evol.">
        <title>Phylogenomic analyses indicate that early fungi evolved digesting cell walls of algal ancestors of land plants.</title>
        <authorList>
            <person name="Chang Y."/>
            <person name="Wang S."/>
            <person name="Sekimoto S."/>
            <person name="Aerts A.L."/>
            <person name="Choi C."/>
            <person name="Clum A."/>
            <person name="LaButti K.M."/>
            <person name="Lindquist E.A."/>
            <person name="Yee Ngan C."/>
            <person name="Ohm R.A."/>
            <person name="Salamov A.A."/>
            <person name="Grigoriev I.V."/>
            <person name="Spatafora J.W."/>
            <person name="Berbee M.L."/>
        </authorList>
    </citation>
    <scope>NUCLEOTIDE SEQUENCE [LARGE SCALE GENOMIC DNA]</scope>
    <source>
        <strain evidence="2 3">JEL478</strain>
    </source>
</reference>
<dbReference type="STRING" id="1344416.A0A138ZWE3"/>
<keyword evidence="3" id="KW-1185">Reference proteome</keyword>
<dbReference type="InterPro" id="IPR005152">
    <property type="entry name" value="Lipase_secreted"/>
</dbReference>
<name>A0A138ZWE3_GONPJ</name>
<dbReference type="GO" id="GO:0016042">
    <property type="term" value="P:lipid catabolic process"/>
    <property type="evidence" value="ECO:0007669"/>
    <property type="project" value="InterPro"/>
</dbReference>
<dbReference type="Gene3D" id="3.40.50.1820">
    <property type="entry name" value="alpha/beta hydrolase"/>
    <property type="match status" value="1"/>
</dbReference>
<dbReference type="EMBL" id="KQ965953">
    <property type="protein sequence ID" value="KXS08832.1"/>
    <property type="molecule type" value="Genomic_DNA"/>
</dbReference>
<evidence type="ECO:0000256" key="1">
    <source>
        <dbReference type="SAM" id="SignalP"/>
    </source>
</evidence>